<gene>
    <name evidence="2" type="ORF">BST86_14035</name>
</gene>
<protein>
    <submittedName>
        <fullName evidence="2">Uncharacterized protein</fullName>
    </submittedName>
</protein>
<dbReference type="RefSeq" id="WP_105983807.1">
    <property type="nucleotide sequence ID" value="NZ_MQUC01000003.1"/>
</dbReference>
<dbReference type="EMBL" id="MQUC01000003">
    <property type="protein sequence ID" value="PRP68128.1"/>
    <property type="molecule type" value="Genomic_DNA"/>
</dbReference>
<accession>A0A2S9WXC9</accession>
<reference evidence="2 3" key="1">
    <citation type="submission" date="2016-11" db="EMBL/GenBank/DDBJ databases">
        <title>Trade-off between light-utilization and light-protection in marine flavobacteria.</title>
        <authorList>
            <person name="Kumagai Y."/>
        </authorList>
    </citation>
    <scope>NUCLEOTIDE SEQUENCE [LARGE SCALE GENOMIC DNA]</scope>
    <source>
        <strain evidence="2 3">JCM 17109</strain>
    </source>
</reference>
<proteinExistence type="predicted"/>
<dbReference type="Proteomes" id="UP000239532">
    <property type="component" value="Unassembled WGS sequence"/>
</dbReference>
<sequence length="104" mass="12044">MSLLYKDPQNFKYTVDIEQNDGEVNMVFWSDSGKFGTDEIVDEYHFTPKELLEVLQTESNKDVELDDETPLLSKEEKITFAVILAAIIIGWYCNVILSNYLDKQ</sequence>
<organism evidence="2 3">
    <name type="scientific">Nonlabens agnitus</name>
    <dbReference type="NCBI Taxonomy" id="870484"/>
    <lineage>
        <taxon>Bacteria</taxon>
        <taxon>Pseudomonadati</taxon>
        <taxon>Bacteroidota</taxon>
        <taxon>Flavobacteriia</taxon>
        <taxon>Flavobacteriales</taxon>
        <taxon>Flavobacteriaceae</taxon>
        <taxon>Nonlabens</taxon>
    </lineage>
</organism>
<evidence type="ECO:0000313" key="3">
    <source>
        <dbReference type="Proteomes" id="UP000239532"/>
    </source>
</evidence>
<name>A0A2S9WXC9_9FLAO</name>
<feature type="transmembrane region" description="Helical" evidence="1">
    <location>
        <begin position="78"/>
        <end position="101"/>
    </location>
</feature>
<keyword evidence="1" id="KW-0472">Membrane</keyword>
<comment type="caution">
    <text evidence="2">The sequence shown here is derived from an EMBL/GenBank/DDBJ whole genome shotgun (WGS) entry which is preliminary data.</text>
</comment>
<evidence type="ECO:0000313" key="2">
    <source>
        <dbReference type="EMBL" id="PRP68128.1"/>
    </source>
</evidence>
<keyword evidence="3" id="KW-1185">Reference proteome</keyword>
<dbReference type="AlphaFoldDB" id="A0A2S9WXC9"/>
<evidence type="ECO:0000256" key="1">
    <source>
        <dbReference type="SAM" id="Phobius"/>
    </source>
</evidence>
<keyword evidence="1" id="KW-0812">Transmembrane</keyword>
<keyword evidence="1" id="KW-1133">Transmembrane helix</keyword>